<dbReference type="RefSeq" id="WP_093642173.1">
    <property type="nucleotide sequence ID" value="NZ_FPBH01000024.1"/>
</dbReference>
<gene>
    <name evidence="2" type="ORF">SAMN05192563_102424</name>
</gene>
<dbReference type="AlphaFoldDB" id="A0A1I7EJ74"/>
<sequence length="113" mass="12496">MSSSRNMPHGTRQDADKNMLPNERHPHADKTEEQIDEAVENTFPASDPPSTGGSTWIDPGQPVSRETGLRARSLADTAQNAQDSQEKRRHPPSENALESSQDKNPIPQDSVRK</sequence>
<dbReference type="EMBL" id="FPBH01000024">
    <property type="protein sequence ID" value="SFU23954.1"/>
    <property type="molecule type" value="Genomic_DNA"/>
</dbReference>
<feature type="region of interest" description="Disordered" evidence="1">
    <location>
        <begin position="1"/>
        <end position="113"/>
    </location>
</feature>
<reference evidence="2 3" key="1">
    <citation type="submission" date="2016-10" db="EMBL/GenBank/DDBJ databases">
        <authorList>
            <person name="de Groot N.N."/>
        </authorList>
    </citation>
    <scope>NUCLEOTIDE SEQUENCE [LARGE SCALE GENOMIC DNA]</scope>
    <source>
        <strain evidence="2 3">LMG 27731</strain>
    </source>
</reference>
<evidence type="ECO:0000313" key="2">
    <source>
        <dbReference type="EMBL" id="SFU23954.1"/>
    </source>
</evidence>
<evidence type="ECO:0000313" key="3">
    <source>
        <dbReference type="Proteomes" id="UP000198844"/>
    </source>
</evidence>
<dbReference type="OrthoDB" id="8718873at2"/>
<dbReference type="Proteomes" id="UP000198844">
    <property type="component" value="Unassembled WGS sequence"/>
</dbReference>
<accession>A0A1I7EJ74</accession>
<feature type="compositionally biased region" description="Basic and acidic residues" evidence="1">
    <location>
        <begin position="11"/>
        <end position="33"/>
    </location>
</feature>
<name>A0A1I7EJ74_9BURK</name>
<protein>
    <submittedName>
        <fullName evidence="2">Uncharacterized protein</fullName>
    </submittedName>
</protein>
<organism evidence="2 3">
    <name type="scientific">Paraburkholderia aspalathi</name>
    <dbReference type="NCBI Taxonomy" id="1324617"/>
    <lineage>
        <taxon>Bacteria</taxon>
        <taxon>Pseudomonadati</taxon>
        <taxon>Pseudomonadota</taxon>
        <taxon>Betaproteobacteria</taxon>
        <taxon>Burkholderiales</taxon>
        <taxon>Burkholderiaceae</taxon>
        <taxon>Paraburkholderia</taxon>
    </lineage>
</organism>
<evidence type="ECO:0000256" key="1">
    <source>
        <dbReference type="SAM" id="MobiDB-lite"/>
    </source>
</evidence>
<proteinExistence type="predicted"/>